<evidence type="ECO:0000256" key="5">
    <source>
        <dbReference type="SAM" id="SignalP"/>
    </source>
</evidence>
<evidence type="ECO:0000313" key="11">
    <source>
        <dbReference type="Proteomes" id="UP001350972"/>
    </source>
</evidence>
<comment type="subcellular location">
    <subcellularLocation>
        <location evidence="1">Fimbrium</location>
    </subcellularLocation>
</comment>
<dbReference type="Proteomes" id="UP001064206">
    <property type="component" value="Chromosome"/>
</dbReference>
<dbReference type="PANTHER" id="PTHR33420:SF3">
    <property type="entry name" value="FIMBRIAL SUBUNIT ELFA"/>
    <property type="match status" value="1"/>
</dbReference>
<reference evidence="7 10" key="1">
    <citation type="submission" date="2017-07" db="EMBL/GenBank/DDBJ databases">
        <title>Raoultella ornithinolytica strain HH3 draft genome.</title>
        <authorList>
            <person name="Duceppe M.-O."/>
            <person name="Huang H."/>
            <person name="Phipps-Todd B."/>
        </authorList>
    </citation>
    <scope>NUCLEOTIDE SEQUENCE [LARGE SCALE GENOMIC DNA]</scope>
    <source>
        <strain evidence="7 10">HH3</strain>
    </source>
</reference>
<keyword evidence="4" id="KW-0281">Fimbrium</keyword>
<proteinExistence type="inferred from homology"/>
<dbReference type="InterPro" id="IPR008966">
    <property type="entry name" value="Adhesion_dom_sf"/>
</dbReference>
<dbReference type="PANTHER" id="PTHR33420">
    <property type="entry name" value="FIMBRIAL SUBUNIT ELFA-RELATED"/>
    <property type="match status" value="1"/>
</dbReference>
<dbReference type="Gene3D" id="2.60.40.1090">
    <property type="entry name" value="Fimbrial-type adhesion domain"/>
    <property type="match status" value="1"/>
</dbReference>
<reference evidence="8" key="2">
    <citation type="submission" date="2022-09" db="EMBL/GenBank/DDBJ databases">
        <title>Multidrug resistance Raoultella ornithinolytica Strain MQB_Silv_108.</title>
        <authorList>
            <person name="Quintela-Baluja M."/>
        </authorList>
    </citation>
    <scope>NUCLEOTIDE SEQUENCE</scope>
    <source>
        <strain evidence="8">MQB_Silv_108</strain>
    </source>
</reference>
<dbReference type="InterPro" id="IPR036937">
    <property type="entry name" value="Adhesion_dom_fimbrial_sf"/>
</dbReference>
<dbReference type="Proteomes" id="UP001350972">
    <property type="component" value="Chromosome"/>
</dbReference>
<feature type="signal peptide" evidence="5">
    <location>
        <begin position="1"/>
        <end position="22"/>
    </location>
</feature>
<evidence type="ECO:0000256" key="2">
    <source>
        <dbReference type="ARBA" id="ARBA00006671"/>
    </source>
</evidence>
<dbReference type="eggNOG" id="COG3539">
    <property type="taxonomic scope" value="Bacteria"/>
</dbReference>
<name>A0A1Y6GD12_RAOOR</name>
<dbReference type="GO" id="GO:0043709">
    <property type="term" value="P:cell adhesion involved in single-species biofilm formation"/>
    <property type="evidence" value="ECO:0007669"/>
    <property type="project" value="TreeGrafter"/>
</dbReference>
<dbReference type="GeneID" id="93752633"/>
<accession>A0A1Y6GD12</accession>
<feature type="domain" description="Fimbrial-type adhesion" evidence="6">
    <location>
        <begin position="49"/>
        <end position="197"/>
    </location>
</feature>
<protein>
    <submittedName>
        <fullName evidence="7">Fimbrial protein</fullName>
    </submittedName>
</protein>
<keyword evidence="3 5" id="KW-0732">Signal</keyword>
<dbReference type="Pfam" id="PF00419">
    <property type="entry name" value="Fimbrial"/>
    <property type="match status" value="1"/>
</dbReference>
<dbReference type="PaxDb" id="1286170-RORB6_24265"/>
<evidence type="ECO:0000256" key="4">
    <source>
        <dbReference type="ARBA" id="ARBA00023263"/>
    </source>
</evidence>
<keyword evidence="11" id="KW-1185">Reference proteome</keyword>
<dbReference type="STRING" id="54291.TE10_21815"/>
<evidence type="ECO:0000313" key="8">
    <source>
        <dbReference type="EMBL" id="UXE39264.1"/>
    </source>
</evidence>
<evidence type="ECO:0000256" key="1">
    <source>
        <dbReference type="ARBA" id="ARBA00004561"/>
    </source>
</evidence>
<evidence type="ECO:0000313" key="7">
    <source>
        <dbReference type="EMBL" id="PIK81952.1"/>
    </source>
</evidence>
<dbReference type="Proteomes" id="UP000229713">
    <property type="component" value="Unassembled WGS sequence"/>
</dbReference>
<dbReference type="EMBL" id="NKYI01000029">
    <property type="protein sequence ID" value="PIK81952.1"/>
    <property type="molecule type" value="Genomic_DNA"/>
</dbReference>
<evidence type="ECO:0000256" key="3">
    <source>
        <dbReference type="ARBA" id="ARBA00022729"/>
    </source>
</evidence>
<reference evidence="9 11" key="3">
    <citation type="submission" date="2024-02" db="EMBL/GenBank/DDBJ databases">
        <title>Tn5403 promotes plasmid rearrangements and degradation of the Klebsiella pneumoniae carbapenemase (KPC) transposon Tn4401.</title>
        <authorList>
            <person name="Sheppard A.E."/>
            <person name="Barry K.E."/>
            <person name="Parikh H.I."/>
            <person name="Vegesana K."/>
            <person name="Sebra R."/>
            <person name="George S."/>
            <person name="Sanderson N.D."/>
            <person name="Stoesser N."/>
            <person name="Eyre D.W."/>
            <person name="Crook D.W."/>
            <person name="Walker A.S."/>
            <person name="Mathers A.J."/>
        </authorList>
    </citation>
    <scope>NUCLEOTIDE SEQUENCE [LARGE SCALE GENOMIC DNA]</scope>
    <source>
        <strain evidence="9 11">CAV1921</strain>
    </source>
</reference>
<sequence length="198" mass="20146">MKTQFRIMAMIVGALVSGVVLASPSQPARSALSVNPGASTGTQSTGGQIEFSGSITDTSCDIDSNSASQVIDLGKWASNFFTGAGSETTKTAFHIKVKDCPASVTKVAVLFDGTRDSNNSNLLAVNGGAQGVAIKLYEDDRATPINLGTVSRDQTVLAGAGGASTGTADLEFFADYISTSAVSAGAANGTANFNMVYN</sequence>
<evidence type="ECO:0000313" key="10">
    <source>
        <dbReference type="Proteomes" id="UP000229713"/>
    </source>
</evidence>
<dbReference type="InterPro" id="IPR000259">
    <property type="entry name" value="Adhesion_dom_fimbrial"/>
</dbReference>
<evidence type="ECO:0000259" key="6">
    <source>
        <dbReference type="Pfam" id="PF00419"/>
    </source>
</evidence>
<comment type="similarity">
    <text evidence="2">Belongs to the fimbrial protein family.</text>
</comment>
<dbReference type="AlphaFoldDB" id="A0A1Y6GD12"/>
<dbReference type="EMBL" id="CP145163">
    <property type="protein sequence ID" value="WWC12839.1"/>
    <property type="molecule type" value="Genomic_DNA"/>
</dbReference>
<dbReference type="RefSeq" id="WP_004866728.1">
    <property type="nucleotide sequence ID" value="NZ_ABDFAB020000015.1"/>
</dbReference>
<organism evidence="7 10">
    <name type="scientific">Raoultella ornithinolytica</name>
    <name type="common">Klebsiella ornithinolytica</name>
    <dbReference type="NCBI Taxonomy" id="54291"/>
    <lineage>
        <taxon>Bacteria</taxon>
        <taxon>Pseudomonadati</taxon>
        <taxon>Pseudomonadota</taxon>
        <taxon>Gammaproteobacteria</taxon>
        <taxon>Enterobacterales</taxon>
        <taxon>Enterobacteriaceae</taxon>
        <taxon>Klebsiella/Raoultella group</taxon>
        <taxon>Raoultella</taxon>
    </lineage>
</organism>
<dbReference type="InterPro" id="IPR050263">
    <property type="entry name" value="Bact_Fimbrial_Adh_Pro"/>
</dbReference>
<dbReference type="SUPFAM" id="SSF49401">
    <property type="entry name" value="Bacterial adhesins"/>
    <property type="match status" value="1"/>
</dbReference>
<gene>
    <name evidence="7" type="ORF">CFY86_21560</name>
    <name evidence="9" type="ORF">LM286_05715</name>
    <name evidence="8" type="ORF">N2J37_05715</name>
</gene>
<feature type="chain" id="PRO_5015073075" evidence="5">
    <location>
        <begin position="23"/>
        <end position="198"/>
    </location>
</feature>
<evidence type="ECO:0000313" key="9">
    <source>
        <dbReference type="EMBL" id="WWC12839.1"/>
    </source>
</evidence>
<dbReference type="GO" id="GO:0009289">
    <property type="term" value="C:pilus"/>
    <property type="evidence" value="ECO:0007669"/>
    <property type="project" value="UniProtKB-SubCell"/>
</dbReference>
<dbReference type="EMBL" id="CP104450">
    <property type="protein sequence ID" value="UXE39264.1"/>
    <property type="molecule type" value="Genomic_DNA"/>
</dbReference>